<dbReference type="InterPro" id="IPR050833">
    <property type="entry name" value="Poly_Biosynth_Transport"/>
</dbReference>
<evidence type="ECO:0000256" key="1">
    <source>
        <dbReference type="ARBA" id="ARBA00004651"/>
    </source>
</evidence>
<name>A0AAE7DDI8_9PSED</name>
<dbReference type="EMBL" id="CP051487">
    <property type="protein sequence ID" value="QJC78433.1"/>
    <property type="molecule type" value="Genomic_DNA"/>
</dbReference>
<keyword evidence="3 6" id="KW-0812">Transmembrane</keyword>
<feature type="transmembrane region" description="Helical" evidence="6">
    <location>
        <begin position="445"/>
        <end position="463"/>
    </location>
</feature>
<feature type="transmembrane region" description="Helical" evidence="6">
    <location>
        <begin position="12"/>
        <end position="35"/>
    </location>
</feature>
<feature type="transmembrane region" description="Helical" evidence="6">
    <location>
        <begin position="168"/>
        <end position="190"/>
    </location>
</feature>
<feature type="transmembrane region" description="Helical" evidence="6">
    <location>
        <begin position="356"/>
        <end position="374"/>
    </location>
</feature>
<feature type="transmembrane region" description="Helical" evidence="6">
    <location>
        <begin position="380"/>
        <end position="401"/>
    </location>
</feature>
<evidence type="ECO:0000313" key="8">
    <source>
        <dbReference type="Proteomes" id="UP000501367"/>
    </source>
</evidence>
<feature type="transmembrane region" description="Helical" evidence="6">
    <location>
        <begin position="323"/>
        <end position="344"/>
    </location>
</feature>
<evidence type="ECO:0000313" key="7">
    <source>
        <dbReference type="EMBL" id="QJC78433.1"/>
    </source>
</evidence>
<reference evidence="7 8" key="1">
    <citation type="submission" date="2020-04" db="EMBL/GenBank/DDBJ databases">
        <authorList>
            <person name="Yao Y."/>
            <person name="He Z."/>
        </authorList>
    </citation>
    <scope>NUCLEOTIDE SEQUENCE [LARGE SCALE GENOMIC DNA]</scope>
    <source>
        <strain evidence="7 8">CY-1</strain>
    </source>
</reference>
<evidence type="ECO:0000256" key="5">
    <source>
        <dbReference type="ARBA" id="ARBA00023136"/>
    </source>
</evidence>
<feature type="transmembrane region" description="Helical" evidence="6">
    <location>
        <begin position="83"/>
        <end position="104"/>
    </location>
</feature>
<comment type="subcellular location">
    <subcellularLocation>
        <location evidence="1">Cell membrane</location>
        <topology evidence="1">Multi-pass membrane protein</topology>
    </subcellularLocation>
</comment>
<evidence type="ECO:0000256" key="3">
    <source>
        <dbReference type="ARBA" id="ARBA00022692"/>
    </source>
</evidence>
<keyword evidence="2" id="KW-1003">Cell membrane</keyword>
<dbReference type="AlphaFoldDB" id="A0AAE7DDI8"/>
<feature type="transmembrane region" description="Helical" evidence="6">
    <location>
        <begin position="413"/>
        <end position="433"/>
    </location>
</feature>
<feature type="transmembrane region" description="Helical" evidence="6">
    <location>
        <begin position="253"/>
        <end position="274"/>
    </location>
</feature>
<feature type="transmembrane region" description="Helical" evidence="6">
    <location>
        <begin position="110"/>
        <end position="131"/>
    </location>
</feature>
<feature type="transmembrane region" description="Helical" evidence="6">
    <location>
        <begin position="41"/>
        <end position="62"/>
    </location>
</feature>
<sequence>MNNNSFLSKFFLYVPVKLIPAFMGIFFVFFLYKFFPQGQYVSYSVCVTCALITAQLFAGWVGNSFVYHFSSSEDKRVFFSSSLAVILLIAPIAGLLAASIGMFFVDDDFVFLNVWVLCVSYILFFFLSSVCQADFLVWQQLRAAVLQAVVQGVLVFTLFDGLGVDFRYALVALSVGYISACMLILFSVVRKFGFSNPIIFRDKFRLIVSSLYQYGAALSPWILGMLVMASADRFAIGYYEIEYGDTYLSLKDLFAGGAGLLSMPLLMVVHPLVIRRFKEKRFASSVIESSFAFLIVAFSLLWCALQFVGFDLFERLTGKAIDLSLWVVFFAFVSVFLNSSSVYVQKRLEVHRRMRLLAVLSIVSALVSIVFSYVGGKFWGLYGVSVGLMVAQSFYFFLVIYSTRKKISLYRCMAIPLIVSLLTALIGAVYYYALGEWLGVDDWRIKSMMWLAGFSVIGLLALWKGVRWNEFTRGVL</sequence>
<keyword evidence="7" id="KW-0762">Sugar transport</keyword>
<keyword evidence="7" id="KW-0813">Transport</keyword>
<protein>
    <submittedName>
        <fullName evidence="7">Sugar transporter</fullName>
    </submittedName>
</protein>
<dbReference type="KEGG" id="pum:HGP31_08935"/>
<evidence type="ECO:0000256" key="2">
    <source>
        <dbReference type="ARBA" id="ARBA00022475"/>
    </source>
</evidence>
<dbReference type="PANTHER" id="PTHR30250">
    <property type="entry name" value="PST FAMILY PREDICTED COLANIC ACID TRANSPORTER"/>
    <property type="match status" value="1"/>
</dbReference>
<dbReference type="GeneID" id="72193698"/>
<feature type="transmembrane region" description="Helical" evidence="6">
    <location>
        <begin position="211"/>
        <end position="231"/>
    </location>
</feature>
<feature type="transmembrane region" description="Helical" evidence="6">
    <location>
        <begin position="286"/>
        <end position="308"/>
    </location>
</feature>
<evidence type="ECO:0000256" key="4">
    <source>
        <dbReference type="ARBA" id="ARBA00022989"/>
    </source>
</evidence>
<evidence type="ECO:0000256" key="6">
    <source>
        <dbReference type="SAM" id="Phobius"/>
    </source>
</evidence>
<dbReference type="GO" id="GO:0005886">
    <property type="term" value="C:plasma membrane"/>
    <property type="evidence" value="ECO:0007669"/>
    <property type="project" value="UniProtKB-SubCell"/>
</dbReference>
<dbReference type="Proteomes" id="UP000501367">
    <property type="component" value="Chromosome"/>
</dbReference>
<gene>
    <name evidence="7" type="ORF">HGP31_08935</name>
</gene>
<proteinExistence type="predicted"/>
<keyword evidence="4 6" id="KW-1133">Transmembrane helix</keyword>
<dbReference type="PANTHER" id="PTHR30250:SF11">
    <property type="entry name" value="O-ANTIGEN TRANSPORTER-RELATED"/>
    <property type="match status" value="1"/>
</dbReference>
<dbReference type="RefSeq" id="WP_168757487.1">
    <property type="nucleotide sequence ID" value="NZ_CP051487.1"/>
</dbReference>
<accession>A0AAE7DDI8</accession>
<organism evidence="7 8">
    <name type="scientific">Pseudomonas umsongensis</name>
    <dbReference type="NCBI Taxonomy" id="198618"/>
    <lineage>
        <taxon>Bacteria</taxon>
        <taxon>Pseudomonadati</taxon>
        <taxon>Pseudomonadota</taxon>
        <taxon>Gammaproteobacteria</taxon>
        <taxon>Pseudomonadales</taxon>
        <taxon>Pseudomonadaceae</taxon>
        <taxon>Pseudomonas</taxon>
    </lineage>
</organism>
<keyword evidence="5 6" id="KW-0472">Membrane</keyword>